<dbReference type="OrthoDB" id="43118at2759"/>
<dbReference type="GO" id="GO:0005794">
    <property type="term" value="C:Golgi apparatus"/>
    <property type="evidence" value="ECO:0007669"/>
    <property type="project" value="TreeGrafter"/>
</dbReference>
<evidence type="ECO:0000259" key="1">
    <source>
        <dbReference type="Pfam" id="PF03407"/>
    </source>
</evidence>
<dbReference type="GO" id="GO:0016757">
    <property type="term" value="F:glycosyltransferase activity"/>
    <property type="evidence" value="ECO:0007669"/>
    <property type="project" value="TreeGrafter"/>
</dbReference>
<dbReference type="InterPro" id="IPR005069">
    <property type="entry name" value="Nucl-diP-sugar_transferase"/>
</dbReference>
<sequence>MSKGIDEFDLPDLYSNFKKKQKGFLLQHLDALHTWLDNLDGILNELKELLAKRGVVRNNTVIVMTVNSGQSDLLDSAISFAKLGAKDSTLATYYDVDVVWLKNPLDFFHDKSNTEIQKYDILAQHDGSAQPRYNPLSANSGFYYVRALVRKTKSHQQVLVQLLLEHQSMFGLKVKVFDKLLTKEFPGGFHYHQDWKTMRQLLSGNSPAYIFHMSWTENKVNKLKFLQQLGFWHLNDVCMDEQGQKLLEGDILDGSLSERCCSKEAIVTCHFSDKPSSEKCKDSGAPNMT</sequence>
<comment type="caution">
    <text evidence="2">The sequence shown here is derived from an EMBL/GenBank/DDBJ whole genome shotgun (WGS) entry which is preliminary data.</text>
</comment>
<name>K0T5G8_THAOC</name>
<dbReference type="PANTHER" id="PTHR47032:SF1">
    <property type="entry name" value="UDP-D-XYLOSE:L-FUCOSE ALPHA-1,3-D-XYLOSYLTRANSFERASE-RELATED"/>
    <property type="match status" value="1"/>
</dbReference>
<evidence type="ECO:0000313" key="2">
    <source>
        <dbReference type="EMBL" id="EJK74018.1"/>
    </source>
</evidence>
<dbReference type="InterPro" id="IPR052636">
    <property type="entry name" value="UDP-D-xylose:L-fucose_XylT"/>
</dbReference>
<proteinExistence type="predicted"/>
<organism evidence="2 3">
    <name type="scientific">Thalassiosira oceanica</name>
    <name type="common">Marine diatom</name>
    <dbReference type="NCBI Taxonomy" id="159749"/>
    <lineage>
        <taxon>Eukaryota</taxon>
        <taxon>Sar</taxon>
        <taxon>Stramenopiles</taxon>
        <taxon>Ochrophyta</taxon>
        <taxon>Bacillariophyta</taxon>
        <taxon>Coscinodiscophyceae</taxon>
        <taxon>Thalassiosirophycidae</taxon>
        <taxon>Thalassiosirales</taxon>
        <taxon>Thalassiosiraceae</taxon>
        <taxon>Thalassiosira</taxon>
    </lineage>
</organism>
<gene>
    <name evidence="2" type="ORF">THAOC_04331</name>
</gene>
<dbReference type="AlphaFoldDB" id="K0T5G8"/>
<reference evidence="2 3" key="1">
    <citation type="journal article" date="2012" name="Genome Biol.">
        <title>Genome and low-iron response of an oceanic diatom adapted to chronic iron limitation.</title>
        <authorList>
            <person name="Lommer M."/>
            <person name="Specht M."/>
            <person name="Roy A.S."/>
            <person name="Kraemer L."/>
            <person name="Andreson R."/>
            <person name="Gutowska M.A."/>
            <person name="Wolf J."/>
            <person name="Bergner S.V."/>
            <person name="Schilhabel M.B."/>
            <person name="Klostermeier U.C."/>
            <person name="Beiko R.G."/>
            <person name="Rosenstiel P."/>
            <person name="Hippler M."/>
            <person name="Laroche J."/>
        </authorList>
    </citation>
    <scope>NUCLEOTIDE SEQUENCE [LARGE SCALE GENOMIC DNA]</scope>
    <source>
        <strain evidence="2 3">CCMP1005</strain>
    </source>
</reference>
<accession>K0T5G8</accession>
<dbReference type="Pfam" id="PF03407">
    <property type="entry name" value="Nucleotid_trans"/>
    <property type="match status" value="1"/>
</dbReference>
<evidence type="ECO:0000313" key="3">
    <source>
        <dbReference type="Proteomes" id="UP000266841"/>
    </source>
</evidence>
<dbReference type="Proteomes" id="UP000266841">
    <property type="component" value="Unassembled WGS sequence"/>
</dbReference>
<dbReference type="EMBL" id="AGNL01004022">
    <property type="protein sequence ID" value="EJK74018.1"/>
    <property type="molecule type" value="Genomic_DNA"/>
</dbReference>
<feature type="non-terminal residue" evidence="2">
    <location>
        <position position="289"/>
    </location>
</feature>
<feature type="domain" description="Nucleotide-diphospho-sugar transferase" evidence="1">
    <location>
        <begin position="94"/>
        <end position="226"/>
    </location>
</feature>
<keyword evidence="3" id="KW-1185">Reference proteome</keyword>
<dbReference type="eggNOG" id="ENOG502R34C">
    <property type="taxonomic scope" value="Eukaryota"/>
</dbReference>
<dbReference type="PANTHER" id="PTHR47032">
    <property type="entry name" value="UDP-D-XYLOSE:L-FUCOSE ALPHA-1,3-D-XYLOSYLTRANSFERASE-RELATED"/>
    <property type="match status" value="1"/>
</dbReference>
<protein>
    <recommendedName>
        <fullName evidence="1">Nucleotide-diphospho-sugar transferase domain-containing protein</fullName>
    </recommendedName>
</protein>